<dbReference type="Pfam" id="PF15007">
    <property type="entry name" value="CEP44"/>
    <property type="match status" value="1"/>
</dbReference>
<dbReference type="PANTHER" id="PTHR11086">
    <property type="entry name" value="DEOXYCYTIDYLATE DEAMINASE-RELATED"/>
    <property type="match status" value="1"/>
</dbReference>
<comment type="function">
    <text evidence="11">Catalyzes the deamination of dCMP to dUMP, providing the nucleoside monophosphate substrate for the thymidylate synthase/TYMS. Also, part of a nucleotide salvage pathway that eliminates epigenetically modified 5-hydroxymethyl-dCMP (hmdCMP) in a two-step process entailing deamination to cytotoxic 5-hydroxymethyl-dUMP (hmdUMP), followed by its hydrolysis into 5-hydroxymethyluracil (hmU) and 2-deoxy-D-ribose 5-phosphate (deoxyribosephosphate). Catalyzes the first step in that pathway, the deamination of 5-hydroxymethyl-dCMP (hmdCMP).</text>
</comment>
<dbReference type="InterPro" id="IPR035105">
    <property type="entry name" value="Deoxycytidylate_deaminase_dom"/>
</dbReference>
<comment type="similarity">
    <text evidence="2">Belongs to the cytidine and deoxycytidylate deaminase family.</text>
</comment>
<comment type="catalytic activity">
    <reaction evidence="9">
        <text>5-hydroxymethyl-dCMP + H2O + H(+) = 5-hydroxymethyl-dUMP + NH4(+)</text>
        <dbReference type="Rhea" id="RHEA:77175"/>
        <dbReference type="ChEBI" id="CHEBI:15377"/>
        <dbReference type="ChEBI" id="CHEBI:15378"/>
        <dbReference type="ChEBI" id="CHEBI:28938"/>
        <dbReference type="ChEBI" id="CHEBI:57962"/>
        <dbReference type="ChEBI" id="CHEBI:90409"/>
    </reaction>
    <physiologicalReaction direction="left-to-right" evidence="9">
        <dbReference type="Rhea" id="RHEA:77176"/>
    </physiologicalReaction>
</comment>
<evidence type="ECO:0000256" key="10">
    <source>
        <dbReference type="ARBA" id="ARBA00051515"/>
    </source>
</evidence>
<dbReference type="Gene3D" id="3.40.140.10">
    <property type="entry name" value="Cytidine Deaminase, domain 2"/>
    <property type="match status" value="1"/>
</dbReference>
<evidence type="ECO:0000256" key="3">
    <source>
        <dbReference type="ARBA" id="ARBA00022723"/>
    </source>
</evidence>
<dbReference type="InterPro" id="IPR016193">
    <property type="entry name" value="Cytidine_deaminase-like"/>
</dbReference>
<protein>
    <recommendedName>
        <fullName evidence="12">Deoxycytidylate deaminase</fullName>
        <ecNumber evidence="7">3.5.4.12</ecNumber>
    </recommendedName>
    <alternativeName>
        <fullName evidence="8">dCMP deaminase</fullName>
    </alternativeName>
</protein>
<evidence type="ECO:0000256" key="12">
    <source>
        <dbReference type="ARBA" id="ARBA00071582"/>
    </source>
</evidence>
<evidence type="ECO:0000259" key="14">
    <source>
        <dbReference type="PROSITE" id="PS51747"/>
    </source>
</evidence>
<evidence type="ECO:0000256" key="5">
    <source>
        <dbReference type="ARBA" id="ARBA00022801"/>
    </source>
</evidence>
<evidence type="ECO:0000256" key="6">
    <source>
        <dbReference type="ARBA" id="ARBA00022833"/>
    </source>
</evidence>
<feature type="region of interest" description="Disordered" evidence="13">
    <location>
        <begin position="307"/>
        <end position="328"/>
    </location>
</feature>
<feature type="region of interest" description="Disordered" evidence="13">
    <location>
        <begin position="149"/>
        <end position="169"/>
    </location>
</feature>
<evidence type="ECO:0000256" key="9">
    <source>
        <dbReference type="ARBA" id="ARBA00050096"/>
    </source>
</evidence>
<dbReference type="Proteomes" id="UP000246464">
    <property type="component" value="Chromosome 8"/>
</dbReference>
<accession>A0A2U9BQ84</accession>
<keyword evidence="16" id="KW-1185">Reference proteome</keyword>
<dbReference type="PROSITE" id="PS00903">
    <property type="entry name" value="CYT_DCMP_DEAMINASES_1"/>
    <property type="match status" value="1"/>
</dbReference>
<keyword evidence="6" id="KW-0862">Zinc</keyword>
<reference evidence="15 16" key="1">
    <citation type="submission" date="2017-12" db="EMBL/GenBank/DDBJ databases">
        <title>Integrating genomic resources of turbot (Scophthalmus maximus) in depth evaluation of genetic and physical mapping variation across individuals.</title>
        <authorList>
            <person name="Martinez P."/>
        </authorList>
    </citation>
    <scope>NUCLEOTIDE SEQUENCE [LARGE SCALE GENOMIC DNA]</scope>
</reference>
<keyword evidence="5" id="KW-0378">Hydrolase</keyword>
<feature type="compositionally biased region" description="Basic and acidic residues" evidence="13">
    <location>
        <begin position="188"/>
        <end position="205"/>
    </location>
</feature>
<dbReference type="InterPro" id="IPR029157">
    <property type="entry name" value="CEP44_CC"/>
</dbReference>
<dbReference type="Pfam" id="PF00383">
    <property type="entry name" value="dCMP_cyt_deam_1"/>
    <property type="match status" value="1"/>
</dbReference>
<dbReference type="CDD" id="cd01286">
    <property type="entry name" value="deoxycytidylate_deaminase"/>
    <property type="match status" value="1"/>
</dbReference>
<dbReference type="GO" id="GO:0009165">
    <property type="term" value="P:nucleotide biosynthetic process"/>
    <property type="evidence" value="ECO:0007669"/>
    <property type="project" value="UniProtKB-KW"/>
</dbReference>
<evidence type="ECO:0000256" key="1">
    <source>
        <dbReference type="ARBA" id="ARBA00001947"/>
    </source>
</evidence>
<gene>
    <name evidence="15" type="ORF">SMAX5B_004920</name>
</gene>
<evidence type="ECO:0000256" key="8">
    <source>
        <dbReference type="ARBA" id="ARBA00041763"/>
    </source>
</evidence>
<dbReference type="GO" id="GO:0004132">
    <property type="term" value="F:dCMP deaminase activity"/>
    <property type="evidence" value="ECO:0007669"/>
    <property type="project" value="UniProtKB-EC"/>
</dbReference>
<keyword evidence="3" id="KW-0479">Metal-binding</keyword>
<dbReference type="InterPro" id="IPR016192">
    <property type="entry name" value="APOBEC/CMP_deaminase_Zn-bd"/>
</dbReference>
<dbReference type="SUPFAM" id="SSF53927">
    <property type="entry name" value="Cytidine deaminase-like"/>
    <property type="match status" value="1"/>
</dbReference>
<sequence>MGEELEAGTTRSHEIIFTISSLNMLSSGDVQGCLRGLESLLRAVRYPGHVDHSGISKGDPSAFLPIVSFTLTSFSSPLAEQLLAAGLDLTGKTDLRFTDTLYKVLRDIFQYKPVLTKQQFLQWGFSQRKISVVCDIINLVLQKHKQLKKPRGRCPGSQRDGIGEAHPTQTDLDTVSKRAFVVNHTDHLSTDSSHRVTSPSHHDEVCSNSSPEGGITEGQEDQEDIVLHSSEVDGRLSAMEAQLESVLSRLDGLRMMEKRLEQLERRRNSDQNGGEVITICSKSWDNLMSRLLLLETKLELSNAQVNAASPCPSSSTFSSKPDSSKEDLKDRLESITSIGITKKREDYLEWPDYFMAVAFLSAQRSKDPSSQVGACIVNEENKIVGIGYNGMPNGCDDDLLPWSRSADDKLNTKYPYVCHAELNAIMNKNSADVKGCTMYVALFPCNECAKLIIQAGIKEVVFLSDKYHDSLEMTASRRLLSMAGIHYRQFIPKMTKIVIDFNSINHPGLSNGSAE</sequence>
<evidence type="ECO:0000313" key="16">
    <source>
        <dbReference type="Proteomes" id="UP000246464"/>
    </source>
</evidence>
<evidence type="ECO:0000256" key="11">
    <source>
        <dbReference type="ARBA" id="ARBA00059334"/>
    </source>
</evidence>
<comment type="catalytic activity">
    <reaction evidence="10">
        <text>dCMP + H2O + H(+) = dUMP + NH4(+)</text>
        <dbReference type="Rhea" id="RHEA:22924"/>
        <dbReference type="ChEBI" id="CHEBI:15377"/>
        <dbReference type="ChEBI" id="CHEBI:15378"/>
        <dbReference type="ChEBI" id="CHEBI:28938"/>
        <dbReference type="ChEBI" id="CHEBI:57566"/>
        <dbReference type="ChEBI" id="CHEBI:246422"/>
        <dbReference type="EC" id="3.5.4.12"/>
    </reaction>
    <physiologicalReaction direction="left-to-right" evidence="10">
        <dbReference type="Rhea" id="RHEA:22925"/>
    </physiologicalReaction>
</comment>
<feature type="domain" description="CMP/dCMP-type deaminase" evidence="14">
    <location>
        <begin position="349"/>
        <end position="479"/>
    </location>
</feature>
<feature type="region of interest" description="Disordered" evidence="13">
    <location>
        <begin position="188"/>
        <end position="219"/>
    </location>
</feature>
<keyword evidence="4" id="KW-0545">Nucleotide biosynthesis</keyword>
<evidence type="ECO:0000256" key="4">
    <source>
        <dbReference type="ARBA" id="ARBA00022727"/>
    </source>
</evidence>
<evidence type="ECO:0000256" key="7">
    <source>
        <dbReference type="ARBA" id="ARBA00038938"/>
    </source>
</evidence>
<name>A0A2U9BQ84_SCOMX</name>
<dbReference type="EMBL" id="CP026250">
    <property type="protein sequence ID" value="AWP06348.1"/>
    <property type="molecule type" value="Genomic_DNA"/>
</dbReference>
<evidence type="ECO:0000256" key="13">
    <source>
        <dbReference type="SAM" id="MobiDB-lite"/>
    </source>
</evidence>
<dbReference type="STRING" id="52904.ENSSMAP00000021868"/>
<dbReference type="InterPro" id="IPR002125">
    <property type="entry name" value="CMP_dCMP_dom"/>
</dbReference>
<dbReference type="PANTHER" id="PTHR11086:SF18">
    <property type="entry name" value="DEOXYCYTIDYLATE DEAMINASE"/>
    <property type="match status" value="1"/>
</dbReference>
<feature type="compositionally biased region" description="Low complexity" evidence="13">
    <location>
        <begin position="309"/>
        <end position="321"/>
    </location>
</feature>
<dbReference type="FunFam" id="3.40.140.10:FF:000021">
    <property type="entry name" value="Deoxycytidylate deaminase"/>
    <property type="match status" value="1"/>
</dbReference>
<evidence type="ECO:0000313" key="15">
    <source>
        <dbReference type="EMBL" id="AWP06348.1"/>
    </source>
</evidence>
<comment type="cofactor">
    <cofactor evidence="1">
        <name>Zn(2+)</name>
        <dbReference type="ChEBI" id="CHEBI:29105"/>
    </cofactor>
</comment>
<dbReference type="GO" id="GO:0005737">
    <property type="term" value="C:cytoplasm"/>
    <property type="evidence" value="ECO:0007669"/>
    <property type="project" value="TreeGrafter"/>
</dbReference>
<dbReference type="InterPro" id="IPR015517">
    <property type="entry name" value="dCMP_deaminase-rel"/>
</dbReference>
<dbReference type="AlphaFoldDB" id="A0A2U9BQ84"/>
<dbReference type="PROSITE" id="PS51747">
    <property type="entry name" value="CYT_DCMP_DEAMINASES_2"/>
    <property type="match status" value="1"/>
</dbReference>
<dbReference type="GO" id="GO:0008270">
    <property type="term" value="F:zinc ion binding"/>
    <property type="evidence" value="ECO:0007669"/>
    <property type="project" value="InterPro"/>
</dbReference>
<dbReference type="EC" id="3.5.4.12" evidence="7"/>
<proteinExistence type="inferred from homology"/>
<evidence type="ECO:0000256" key="2">
    <source>
        <dbReference type="ARBA" id="ARBA00006576"/>
    </source>
</evidence>
<organism evidence="15 16">
    <name type="scientific">Scophthalmus maximus</name>
    <name type="common">Turbot</name>
    <name type="synonym">Psetta maxima</name>
    <dbReference type="NCBI Taxonomy" id="52904"/>
    <lineage>
        <taxon>Eukaryota</taxon>
        <taxon>Metazoa</taxon>
        <taxon>Chordata</taxon>
        <taxon>Craniata</taxon>
        <taxon>Vertebrata</taxon>
        <taxon>Euteleostomi</taxon>
        <taxon>Actinopterygii</taxon>
        <taxon>Neopterygii</taxon>
        <taxon>Teleostei</taxon>
        <taxon>Neoteleostei</taxon>
        <taxon>Acanthomorphata</taxon>
        <taxon>Carangaria</taxon>
        <taxon>Pleuronectiformes</taxon>
        <taxon>Pleuronectoidei</taxon>
        <taxon>Scophthalmidae</taxon>
        <taxon>Scophthalmus</taxon>
    </lineage>
</organism>